<dbReference type="RefSeq" id="WP_036310080.1">
    <property type="nucleotide sequence ID" value="NZ_CP031421.1"/>
</dbReference>
<dbReference type="Pfam" id="PF01936">
    <property type="entry name" value="NYN"/>
    <property type="match status" value="1"/>
</dbReference>
<name>A0A031FWP9_9MICO</name>
<dbReference type="PATRIC" id="fig|273677.3.peg.1015"/>
<dbReference type="eggNOG" id="COG1432">
    <property type="taxonomic scope" value="Bacteria"/>
</dbReference>
<sequence>MADNRRTWILVDGENIDATLGGSILGRRPQPDERPRWDRILSFVADQWNQEARGLFFLNASINLPMSFVQALLALGYQPVPLSGDPDEKVVDLAIQRTLKALQAHGDDVVLVSHDGDFVDDLGVLADGSRRVGVLAFEEFRNAGFAQIPGIRFFDLEYDASAFDAQLPRVRIIPIEEFDPEQFLR</sequence>
<gene>
    <name evidence="2" type="ORF">BW34_01034</name>
</gene>
<feature type="domain" description="NYN" evidence="1">
    <location>
        <begin position="6"/>
        <end position="139"/>
    </location>
</feature>
<keyword evidence="3" id="KW-1185">Reference proteome</keyword>
<dbReference type="KEGG" id="moo:BWL13_00648"/>
<protein>
    <submittedName>
        <fullName evidence="2">Nuclease</fullName>
    </submittedName>
</protein>
<evidence type="ECO:0000313" key="3">
    <source>
        <dbReference type="Proteomes" id="UP000024001"/>
    </source>
</evidence>
<dbReference type="GeneID" id="91431055"/>
<dbReference type="OrthoDB" id="4772393at2"/>
<reference evidence="2 3" key="1">
    <citation type="submission" date="2014-03" db="EMBL/GenBank/DDBJ databases">
        <title>Draft Genome Sequences of 13 Willow Endophytes.</title>
        <authorList>
            <person name="Gan H.Y."/>
            <person name="Gan H.M."/>
            <person name="Savka M.A."/>
            <person name="Hudson A.O."/>
        </authorList>
    </citation>
    <scope>NUCLEOTIDE SEQUENCE [LARGE SCALE GENOMIC DNA]</scope>
    <source>
        <strain evidence="2 3">RIT293</strain>
    </source>
</reference>
<comment type="caution">
    <text evidence="2">The sequence shown here is derived from an EMBL/GenBank/DDBJ whole genome shotgun (WGS) entry which is preliminary data.</text>
</comment>
<dbReference type="GO" id="GO:0004540">
    <property type="term" value="F:RNA nuclease activity"/>
    <property type="evidence" value="ECO:0007669"/>
    <property type="project" value="InterPro"/>
</dbReference>
<dbReference type="InterPro" id="IPR021139">
    <property type="entry name" value="NYN"/>
</dbReference>
<evidence type="ECO:0000259" key="1">
    <source>
        <dbReference type="Pfam" id="PF01936"/>
    </source>
</evidence>
<accession>A0A031FWP9</accession>
<dbReference type="Gene3D" id="3.40.50.1010">
    <property type="entry name" value="5'-nuclease"/>
    <property type="match status" value="1"/>
</dbReference>
<organism evidence="2 3">
    <name type="scientific">Microbacterium oleivorans</name>
    <dbReference type="NCBI Taxonomy" id="273677"/>
    <lineage>
        <taxon>Bacteria</taxon>
        <taxon>Bacillati</taxon>
        <taxon>Actinomycetota</taxon>
        <taxon>Actinomycetes</taxon>
        <taxon>Micrococcales</taxon>
        <taxon>Microbacteriaceae</taxon>
        <taxon>Microbacterium</taxon>
    </lineage>
</organism>
<evidence type="ECO:0000313" key="2">
    <source>
        <dbReference type="EMBL" id="EZP28060.1"/>
    </source>
</evidence>
<proteinExistence type="predicted"/>
<dbReference type="AlphaFoldDB" id="A0A031FWP9"/>
<dbReference type="EMBL" id="JFYO01000004">
    <property type="protein sequence ID" value="EZP28060.1"/>
    <property type="molecule type" value="Genomic_DNA"/>
</dbReference>
<dbReference type="Proteomes" id="UP000024001">
    <property type="component" value="Unassembled WGS sequence"/>
</dbReference>